<dbReference type="InterPro" id="IPR000073">
    <property type="entry name" value="AB_hydrolase_1"/>
</dbReference>
<dbReference type="PANTHER" id="PTHR11614">
    <property type="entry name" value="PHOSPHOLIPASE-RELATED"/>
    <property type="match status" value="1"/>
</dbReference>
<name>A0A7C4QMP6_9PLAN</name>
<dbReference type="SUPFAM" id="SSF53474">
    <property type="entry name" value="alpha/beta-Hydrolases"/>
    <property type="match status" value="1"/>
</dbReference>
<organism evidence="2">
    <name type="scientific">Schlesneria paludicola</name>
    <dbReference type="NCBI Taxonomy" id="360056"/>
    <lineage>
        <taxon>Bacteria</taxon>
        <taxon>Pseudomonadati</taxon>
        <taxon>Planctomycetota</taxon>
        <taxon>Planctomycetia</taxon>
        <taxon>Planctomycetales</taxon>
        <taxon>Planctomycetaceae</taxon>
        <taxon>Schlesneria</taxon>
    </lineage>
</organism>
<dbReference type="AlphaFoldDB" id="A0A7C4QMP6"/>
<dbReference type="InterPro" id="IPR022742">
    <property type="entry name" value="Hydrolase_4"/>
</dbReference>
<dbReference type="InterPro" id="IPR029058">
    <property type="entry name" value="AB_hydrolase_fold"/>
</dbReference>
<reference evidence="2" key="1">
    <citation type="journal article" date="2020" name="mSystems">
        <title>Genome- and Community-Level Interaction Insights into Carbon Utilization and Element Cycling Functions of Hydrothermarchaeota in Hydrothermal Sediment.</title>
        <authorList>
            <person name="Zhou Z."/>
            <person name="Liu Y."/>
            <person name="Xu W."/>
            <person name="Pan J."/>
            <person name="Luo Z.H."/>
            <person name="Li M."/>
        </authorList>
    </citation>
    <scope>NUCLEOTIDE SEQUENCE [LARGE SCALE GENOMIC DNA]</scope>
    <source>
        <strain evidence="2">SpSt-508</strain>
    </source>
</reference>
<dbReference type="EMBL" id="DSVQ01000003">
    <property type="protein sequence ID" value="HGT37785.1"/>
    <property type="molecule type" value="Genomic_DNA"/>
</dbReference>
<dbReference type="Pfam" id="PF12146">
    <property type="entry name" value="Hydrolase_4"/>
    <property type="match status" value="1"/>
</dbReference>
<dbReference type="InterPro" id="IPR051044">
    <property type="entry name" value="MAG_DAG_Lipase"/>
</dbReference>
<dbReference type="GO" id="GO:0016787">
    <property type="term" value="F:hydrolase activity"/>
    <property type="evidence" value="ECO:0007669"/>
    <property type="project" value="UniProtKB-KW"/>
</dbReference>
<dbReference type="PRINTS" id="PR00111">
    <property type="entry name" value="ABHYDROLASE"/>
</dbReference>
<dbReference type="Gene3D" id="3.40.50.1820">
    <property type="entry name" value="alpha/beta hydrolase"/>
    <property type="match status" value="1"/>
</dbReference>
<feature type="domain" description="Serine aminopeptidase S33" evidence="1">
    <location>
        <begin position="48"/>
        <end position="277"/>
    </location>
</feature>
<evidence type="ECO:0000313" key="2">
    <source>
        <dbReference type="EMBL" id="HGT37785.1"/>
    </source>
</evidence>
<sequence length="304" mass="34171">MSPPTICGGSSCGSGDNLDMRLQEHRHRVRAGWNLVVRVCTPDGPTPGRMLLLIHGGCEHGGRYLNVAQRLAQRGWTSVIPDHRGHGRSDGPRMDVAAVEEYLDDLRELRAEFCGNDPPVLLGHSFGGLLAIRLVQTGMSVQALVLSAPLLKLGLHVPSWKLWLGRHLCQWAPRTRFRTGLDPYNMTRDPEYLARRRADPLIQKFVTVRWFFAVQRALDAAHRDAGRITCPLLAVQGTDDWTVDPEALRQWLPRTNAAPRELIEFPERVHELLNDRDWETVVDRVADWLEALPASSPSRFGAPE</sequence>
<evidence type="ECO:0000259" key="1">
    <source>
        <dbReference type="Pfam" id="PF12146"/>
    </source>
</evidence>
<comment type="caution">
    <text evidence="2">The sequence shown here is derived from an EMBL/GenBank/DDBJ whole genome shotgun (WGS) entry which is preliminary data.</text>
</comment>
<keyword evidence="2" id="KW-0378">Hydrolase</keyword>
<gene>
    <name evidence="2" type="ORF">ENS64_00730</name>
</gene>
<protein>
    <submittedName>
        <fullName evidence="2">Alpha/beta fold hydrolase</fullName>
    </submittedName>
</protein>
<proteinExistence type="predicted"/>
<accession>A0A7C4QMP6</accession>